<accession>A0AAD5U3P0</accession>
<comment type="caution">
    <text evidence="2">The sequence shown here is derived from an EMBL/GenBank/DDBJ whole genome shotgun (WGS) entry which is preliminary data.</text>
</comment>
<proteinExistence type="predicted"/>
<dbReference type="Proteomes" id="UP001211065">
    <property type="component" value="Unassembled WGS sequence"/>
</dbReference>
<dbReference type="InterPro" id="IPR018608">
    <property type="entry name" value="Gti1/Pac2"/>
</dbReference>
<sequence>MNIFSLKVVERIIKLVKENKIVLTTKRISKEKSKILIKSGSIFVMKKNKNSQDKIKRWTDHFNWAPSRVQNYHFLIYREIAGKLDKNFRITKKDIENENFINCAKGKSFNSPNLSPNHVYLCDLRLSLLDIEKTLLNEKEKYEEYDEISDLESTENRQENRAQHLLSSTIRKFRISNKTLSDVELKSSLKRQRNWSSTLGHQEECSPDEESNDESDFEYTKKRYKSKNRSKVKFNPKTLIEQRKPRRNNKNDFTDEYKMNLGDKYMVNSWENDSSFEEKAKSNEYNELIEKKLAFVTPEKIKQHETNHFKIKINFKNNVEKIENVFSVEEGKIEKFNFNFKSKREEKKNLRLVKIFEENERDVKDELANNKENCAGEHTYLYSSPLSKKSMLKTLNDNNCKQKFHNFTSLTDTELVVGYNDFSQENELNFSSVEMNMEQSSDIALSDSIYSETSNSTHYDSDSIDGNIEGKSQNNTSNQSVLCTLDADEHKEMIFFNVWTDCLLANAKENEPNKKSKEFDCYLDCNKNDYDHVNLKNINFNITFNNADITPLDRIEKKKKNNYANDILDIDIKKMDDFVWKTPKTPKLLGFDW</sequence>
<evidence type="ECO:0000313" key="3">
    <source>
        <dbReference type="Proteomes" id="UP001211065"/>
    </source>
</evidence>
<gene>
    <name evidence="2" type="ORF">HK099_004437</name>
</gene>
<feature type="region of interest" description="Disordered" evidence="1">
    <location>
        <begin position="196"/>
        <end position="255"/>
    </location>
</feature>
<dbReference type="AlphaFoldDB" id="A0AAD5U3P0"/>
<evidence type="ECO:0000313" key="2">
    <source>
        <dbReference type="EMBL" id="KAJ3220220.1"/>
    </source>
</evidence>
<organism evidence="2 3">
    <name type="scientific">Clydaea vesicula</name>
    <dbReference type="NCBI Taxonomy" id="447962"/>
    <lineage>
        <taxon>Eukaryota</taxon>
        <taxon>Fungi</taxon>
        <taxon>Fungi incertae sedis</taxon>
        <taxon>Chytridiomycota</taxon>
        <taxon>Chytridiomycota incertae sedis</taxon>
        <taxon>Chytridiomycetes</taxon>
        <taxon>Lobulomycetales</taxon>
        <taxon>Lobulomycetaceae</taxon>
        <taxon>Clydaea</taxon>
    </lineage>
</organism>
<protein>
    <submittedName>
        <fullName evidence="2">Uncharacterized protein</fullName>
    </submittedName>
</protein>
<dbReference type="EMBL" id="JADGJW010000311">
    <property type="protein sequence ID" value="KAJ3220220.1"/>
    <property type="molecule type" value="Genomic_DNA"/>
</dbReference>
<name>A0AAD5U3P0_9FUNG</name>
<dbReference type="PANTHER" id="PTHR28027:SF2">
    <property type="entry name" value="TRANSCRIPTIONAL REGULATOR MIT1"/>
    <property type="match status" value="1"/>
</dbReference>
<dbReference type="PANTHER" id="PTHR28027">
    <property type="entry name" value="TRANSCRIPTIONAL REGULATOR MIT1"/>
    <property type="match status" value="1"/>
</dbReference>
<feature type="compositionally biased region" description="Acidic residues" evidence="1">
    <location>
        <begin position="205"/>
        <end position="217"/>
    </location>
</feature>
<keyword evidence="3" id="KW-1185">Reference proteome</keyword>
<dbReference type="Pfam" id="PF09729">
    <property type="entry name" value="Gti1_Pac2"/>
    <property type="match status" value="1"/>
</dbReference>
<evidence type="ECO:0000256" key="1">
    <source>
        <dbReference type="SAM" id="MobiDB-lite"/>
    </source>
</evidence>
<reference evidence="2" key="1">
    <citation type="submission" date="2020-05" db="EMBL/GenBank/DDBJ databases">
        <title>Phylogenomic resolution of chytrid fungi.</title>
        <authorList>
            <person name="Stajich J.E."/>
            <person name="Amses K."/>
            <person name="Simmons R."/>
            <person name="Seto K."/>
            <person name="Myers J."/>
            <person name="Bonds A."/>
            <person name="Quandt C.A."/>
            <person name="Barry K."/>
            <person name="Liu P."/>
            <person name="Grigoriev I."/>
            <person name="Longcore J.E."/>
            <person name="James T.Y."/>
        </authorList>
    </citation>
    <scope>NUCLEOTIDE SEQUENCE</scope>
    <source>
        <strain evidence="2">JEL0476</strain>
    </source>
</reference>
<dbReference type="GO" id="GO:0003677">
    <property type="term" value="F:DNA binding"/>
    <property type="evidence" value="ECO:0007669"/>
    <property type="project" value="TreeGrafter"/>
</dbReference>
<feature type="compositionally biased region" description="Basic residues" evidence="1">
    <location>
        <begin position="222"/>
        <end position="234"/>
    </location>
</feature>